<comment type="caution">
    <text evidence="2">The sequence shown here is derived from an EMBL/GenBank/DDBJ whole genome shotgun (WGS) entry which is preliminary data.</text>
</comment>
<keyword evidence="1" id="KW-1133">Transmembrane helix</keyword>
<keyword evidence="1" id="KW-0472">Membrane</keyword>
<reference evidence="2 3" key="1">
    <citation type="submission" date="2020-08" db="EMBL/GenBank/DDBJ databases">
        <title>Genomic Encyclopedia of Type Strains, Phase III (KMG-III): the genomes of soil and plant-associated and newly described type strains.</title>
        <authorList>
            <person name="Whitman W."/>
        </authorList>
    </citation>
    <scope>NUCLEOTIDE SEQUENCE [LARGE SCALE GENOMIC DNA]</scope>
    <source>
        <strain evidence="2 3">CECT 8840</strain>
    </source>
</reference>
<evidence type="ECO:0000313" key="2">
    <source>
        <dbReference type="EMBL" id="MBB4915068.1"/>
    </source>
</evidence>
<dbReference type="RefSeq" id="WP_184713785.1">
    <property type="nucleotide sequence ID" value="NZ_JACHJP010000002.1"/>
</dbReference>
<sequence length="82" mass="9584">MIKDLLAYVGGFAVACWSLFIIGMWLDHRRSQRRKRHADLAAAHTQVRATEAAPDRLDDRVWDLYVQEHGLSSIKPPKEWRR</sequence>
<dbReference type="EMBL" id="JACHJP010000002">
    <property type="protein sequence ID" value="MBB4915068.1"/>
    <property type="molecule type" value="Genomic_DNA"/>
</dbReference>
<dbReference type="AlphaFoldDB" id="A0A7W7QKB5"/>
<feature type="transmembrane region" description="Helical" evidence="1">
    <location>
        <begin position="6"/>
        <end position="26"/>
    </location>
</feature>
<dbReference type="Proteomes" id="UP000552644">
    <property type="component" value="Unassembled WGS sequence"/>
</dbReference>
<proteinExistence type="predicted"/>
<evidence type="ECO:0000313" key="3">
    <source>
        <dbReference type="Proteomes" id="UP000552644"/>
    </source>
</evidence>
<gene>
    <name evidence="2" type="ORF">FHS44_002153</name>
</gene>
<protein>
    <submittedName>
        <fullName evidence="2">Uncharacterized protein</fullName>
    </submittedName>
</protein>
<name>A0A7W7QKB5_9ACTN</name>
<keyword evidence="1" id="KW-0812">Transmembrane</keyword>
<organism evidence="2 3">
    <name type="scientific">Streptosporangium saharense</name>
    <dbReference type="NCBI Taxonomy" id="1706840"/>
    <lineage>
        <taxon>Bacteria</taxon>
        <taxon>Bacillati</taxon>
        <taxon>Actinomycetota</taxon>
        <taxon>Actinomycetes</taxon>
        <taxon>Streptosporangiales</taxon>
        <taxon>Streptosporangiaceae</taxon>
        <taxon>Streptosporangium</taxon>
    </lineage>
</organism>
<dbReference type="PROSITE" id="PS51257">
    <property type="entry name" value="PROKAR_LIPOPROTEIN"/>
    <property type="match status" value="1"/>
</dbReference>
<keyword evidence="3" id="KW-1185">Reference proteome</keyword>
<accession>A0A7W7QKB5</accession>
<evidence type="ECO:0000256" key="1">
    <source>
        <dbReference type="SAM" id="Phobius"/>
    </source>
</evidence>